<comment type="caution">
    <text evidence="1">The sequence shown here is derived from an EMBL/GenBank/DDBJ whole genome shotgun (WGS) entry which is preliminary data.</text>
</comment>
<name>A0A7W6Q998_9HYPH</name>
<reference evidence="1 2" key="1">
    <citation type="submission" date="2020-08" db="EMBL/GenBank/DDBJ databases">
        <title>Genomic Encyclopedia of Type Strains, Phase IV (KMG-V): Genome sequencing to study the core and pangenomes of soil and plant-associated prokaryotes.</title>
        <authorList>
            <person name="Whitman W."/>
        </authorList>
    </citation>
    <scope>NUCLEOTIDE SEQUENCE [LARGE SCALE GENOMIC DNA]</scope>
    <source>
        <strain evidence="1 2">SEMIA 4074</strain>
    </source>
</reference>
<dbReference type="AlphaFoldDB" id="A0A7W6Q998"/>
<organism evidence="1 2">
    <name type="scientific">Rhizobium aethiopicum</name>
    <dbReference type="NCBI Taxonomy" id="1138170"/>
    <lineage>
        <taxon>Bacteria</taxon>
        <taxon>Pseudomonadati</taxon>
        <taxon>Pseudomonadota</taxon>
        <taxon>Alphaproteobacteria</taxon>
        <taxon>Hyphomicrobiales</taxon>
        <taxon>Rhizobiaceae</taxon>
        <taxon>Rhizobium/Agrobacterium group</taxon>
        <taxon>Rhizobium</taxon>
    </lineage>
</organism>
<protein>
    <submittedName>
        <fullName evidence="1">Uncharacterized protein</fullName>
    </submittedName>
</protein>
<gene>
    <name evidence="1" type="ORF">GGD53_002989</name>
</gene>
<keyword evidence="2" id="KW-1185">Reference proteome</keyword>
<evidence type="ECO:0000313" key="2">
    <source>
        <dbReference type="Proteomes" id="UP000524492"/>
    </source>
</evidence>
<proteinExistence type="predicted"/>
<dbReference type="RefSeq" id="WP_184457129.1">
    <property type="nucleotide sequence ID" value="NZ_JACIFV010000009.1"/>
</dbReference>
<evidence type="ECO:0000313" key="1">
    <source>
        <dbReference type="EMBL" id="MBB4192829.1"/>
    </source>
</evidence>
<dbReference type="EMBL" id="JACIFV010000009">
    <property type="protein sequence ID" value="MBB4192829.1"/>
    <property type="molecule type" value="Genomic_DNA"/>
</dbReference>
<sequence length="80" mass="8473">MDDIAVCELCGHPMAPGEEMFKFHGYSGPCPEEPSEEHLKAVAEKRFSEWLNEGHELAKAAGCGVIINVSPSSDAEGGAA</sequence>
<accession>A0A7W6Q998</accession>
<dbReference type="Proteomes" id="UP000524492">
    <property type="component" value="Unassembled WGS sequence"/>
</dbReference>